<feature type="compositionally biased region" description="Basic residues" evidence="1">
    <location>
        <begin position="336"/>
        <end position="345"/>
    </location>
</feature>
<dbReference type="EMBL" id="JBCHKU010000030">
    <property type="protein sequence ID" value="MEM6250502.1"/>
    <property type="molecule type" value="Genomic_DNA"/>
</dbReference>
<evidence type="ECO:0000259" key="2">
    <source>
        <dbReference type="PROSITE" id="PS51746"/>
    </source>
</evidence>
<feature type="compositionally biased region" description="Polar residues" evidence="1">
    <location>
        <begin position="300"/>
        <end position="320"/>
    </location>
</feature>
<dbReference type="PROSITE" id="PS51746">
    <property type="entry name" value="PPM_2"/>
    <property type="match status" value="1"/>
</dbReference>
<accession>A0ABU9UW59</accession>
<organism evidence="3 4">
    <name type="scientific">Shewanella vaxholmensis</name>
    <dbReference type="NCBI Taxonomy" id="3063535"/>
    <lineage>
        <taxon>Bacteria</taxon>
        <taxon>Pseudomonadati</taxon>
        <taxon>Pseudomonadota</taxon>
        <taxon>Gammaproteobacteria</taxon>
        <taxon>Alteromonadales</taxon>
        <taxon>Shewanellaceae</taxon>
        <taxon>Shewanella</taxon>
    </lineage>
</organism>
<dbReference type="Gene3D" id="3.60.40.10">
    <property type="entry name" value="PPM-type phosphatase domain"/>
    <property type="match status" value="1"/>
</dbReference>
<evidence type="ECO:0000313" key="4">
    <source>
        <dbReference type="Proteomes" id="UP001489333"/>
    </source>
</evidence>
<dbReference type="SMART" id="SM00332">
    <property type="entry name" value="PP2Cc"/>
    <property type="match status" value="1"/>
</dbReference>
<dbReference type="Proteomes" id="UP001489333">
    <property type="component" value="Unassembled WGS sequence"/>
</dbReference>
<sequence>MFQKLLQKHLARGILGRKMQSIDKGSIALASDLGLKRTENQDRTAVMKFRTSTAFYTVIAVVDGMGGMRDGEKSAELAISTFFSTVLDNVHLGSEHAIMKATQTANNAVFEFTKGKGGSTLSAILLCSDDINMTVNVGDSRIYARNSALKVIRLTVDDSLAEAVGGSGTELLQFIGMGEGIRPHVAPLIPEVKQVYLTTDGVHYIEPQTLSDIIKHAETITQVIERLIATARWCGGPDNATICAIDLELFNFEEHADDTAVVQISDPLGSMLFIGCNSNVEQQITPEKLTHNKAQDAGASPNQSEKPVTDEINTSTSVDEQVQKPIEEAMTEATKPPKRKKHQPKKNVDKQSTEGEIQIMMTIFDDVSGEKDDSSK</sequence>
<dbReference type="InterPro" id="IPR036457">
    <property type="entry name" value="PPM-type-like_dom_sf"/>
</dbReference>
<dbReference type="SUPFAM" id="SSF81606">
    <property type="entry name" value="PP2C-like"/>
    <property type="match status" value="1"/>
</dbReference>
<dbReference type="RefSeq" id="WP_342902354.1">
    <property type="nucleotide sequence ID" value="NZ_JBCHKU010000030.1"/>
</dbReference>
<proteinExistence type="predicted"/>
<dbReference type="CDD" id="cd00143">
    <property type="entry name" value="PP2Cc"/>
    <property type="match status" value="1"/>
</dbReference>
<evidence type="ECO:0000256" key="1">
    <source>
        <dbReference type="SAM" id="MobiDB-lite"/>
    </source>
</evidence>
<dbReference type="Pfam" id="PF13672">
    <property type="entry name" value="PP2C_2"/>
    <property type="match status" value="1"/>
</dbReference>
<feature type="domain" description="PPM-type phosphatase" evidence="2">
    <location>
        <begin position="26"/>
        <end position="247"/>
    </location>
</feature>
<evidence type="ECO:0000313" key="3">
    <source>
        <dbReference type="EMBL" id="MEM6250502.1"/>
    </source>
</evidence>
<dbReference type="InterPro" id="IPR001932">
    <property type="entry name" value="PPM-type_phosphatase-like_dom"/>
</dbReference>
<comment type="caution">
    <text evidence="3">The sequence shown here is derived from an EMBL/GenBank/DDBJ whole genome shotgun (WGS) entry which is preliminary data.</text>
</comment>
<gene>
    <name evidence="3" type="ORF">AAGS29_18025</name>
</gene>
<feature type="region of interest" description="Disordered" evidence="1">
    <location>
        <begin position="293"/>
        <end position="357"/>
    </location>
</feature>
<keyword evidence="4" id="KW-1185">Reference proteome</keyword>
<protein>
    <submittedName>
        <fullName evidence="3">Protein phosphatase 2C domain-containing protein</fullName>
    </submittedName>
</protein>
<reference evidence="3 4" key="1">
    <citation type="submission" date="2024-04" db="EMBL/GenBank/DDBJ databases">
        <title>Novel Shewanella species isolated from Baltic Sea sediments.</title>
        <authorList>
            <person name="Martin-Rodriguez A.J."/>
            <person name="Fernandez-Juarez V."/>
            <person name="Valeriano V.D."/>
            <person name="Mihindukulasooriya I."/>
            <person name="Ceresnova L."/>
            <person name="Joffre E."/>
            <person name="Jensie-Markopoulos S."/>
            <person name="Moore E.R.B."/>
            <person name="Sjoling A."/>
        </authorList>
    </citation>
    <scope>NUCLEOTIDE SEQUENCE [LARGE SCALE GENOMIC DNA]</scope>
    <source>
        <strain evidence="3 4">VAX-SP0-0CM-1</strain>
    </source>
</reference>
<name>A0ABU9UW59_9GAMM</name>